<name>A0A834I2J5_RHYFE</name>
<dbReference type="AlphaFoldDB" id="A0A834I2J5"/>
<dbReference type="Proteomes" id="UP000625711">
    <property type="component" value="Unassembled WGS sequence"/>
</dbReference>
<accession>A0A834I2J5</accession>
<evidence type="ECO:0000313" key="1">
    <source>
        <dbReference type="EMBL" id="KAF7272769.1"/>
    </source>
</evidence>
<organism evidence="1 2">
    <name type="scientific">Rhynchophorus ferrugineus</name>
    <name type="common">Red palm weevil</name>
    <name type="synonym">Curculio ferrugineus</name>
    <dbReference type="NCBI Taxonomy" id="354439"/>
    <lineage>
        <taxon>Eukaryota</taxon>
        <taxon>Metazoa</taxon>
        <taxon>Ecdysozoa</taxon>
        <taxon>Arthropoda</taxon>
        <taxon>Hexapoda</taxon>
        <taxon>Insecta</taxon>
        <taxon>Pterygota</taxon>
        <taxon>Neoptera</taxon>
        <taxon>Endopterygota</taxon>
        <taxon>Coleoptera</taxon>
        <taxon>Polyphaga</taxon>
        <taxon>Cucujiformia</taxon>
        <taxon>Curculionidae</taxon>
        <taxon>Dryophthorinae</taxon>
        <taxon>Rhynchophorus</taxon>
    </lineage>
</organism>
<dbReference type="EMBL" id="JAACXV010013700">
    <property type="protein sequence ID" value="KAF7272769.1"/>
    <property type="molecule type" value="Genomic_DNA"/>
</dbReference>
<proteinExistence type="predicted"/>
<comment type="caution">
    <text evidence="1">The sequence shown here is derived from an EMBL/GenBank/DDBJ whole genome shotgun (WGS) entry which is preliminary data.</text>
</comment>
<keyword evidence="2" id="KW-1185">Reference proteome</keyword>
<sequence length="99" mass="11597">MVDRKNVRHPRRPYPEAVNQFNNKKVIPYLKPEPARLLLEVRDRGATFPALFRNLLKVVKRQETLGVRTICLSSSPTLTVRTRPREDRVANIVWFFANL</sequence>
<protein>
    <submittedName>
        <fullName evidence="1">Uncharacterized protein</fullName>
    </submittedName>
</protein>
<evidence type="ECO:0000313" key="2">
    <source>
        <dbReference type="Proteomes" id="UP000625711"/>
    </source>
</evidence>
<gene>
    <name evidence="1" type="ORF">GWI33_014478</name>
</gene>
<reference evidence="1" key="1">
    <citation type="submission" date="2020-08" db="EMBL/GenBank/DDBJ databases">
        <title>Genome sequencing and assembly of the red palm weevil Rhynchophorus ferrugineus.</title>
        <authorList>
            <person name="Dias G.B."/>
            <person name="Bergman C.M."/>
            <person name="Manee M."/>
        </authorList>
    </citation>
    <scope>NUCLEOTIDE SEQUENCE</scope>
    <source>
        <strain evidence="1">AA-2017</strain>
        <tissue evidence="1">Whole larva</tissue>
    </source>
</reference>